<sequence length="672" mass="73109">MKGLEKPLGEEIEVELSDGKKMTVENTEYVAWITRDQQVLRYILNSISPDILSHVVGLETSTEVRKALEALPTMTSRSRTQQLRSALNDTKKGDVSAEKCVAKIKTIASELATASQLLDDDELIWSILHGLGDSYNTPKIVVNVNPNTTLTNLFSQLQAFYELHKSSCSLSFQTETCTPIAQELQDLLVVYIAVNMDGTATTTTMSPRKPVVLYPSPGMGHLVSMIELAKLFTARGLVVTIVVMDPPNNTSATGPFLAGVSAANPSISFHRLPQVKLAESEHPEMLTFQLARLSNPHLHDFLAGASPAILVVDFFCSAAMDVAAELGIPAYFFCTSGAQVLAFFMHLSVLHGKSTASFREMGEELVHAPGIPSFPASHSIQPLMNRDGPAYKELLSVSTKLFDSQGIIVNTFRSLEPRAVDTIAAGLCTPPGLSTPPIYCIGPLIKSEEVGVKRGDECLAWLDTQPKASVVFLCFGSLGRFSAKQTRAVAAGLEASGQRFLWVVRSPPSEDDSAKTKFEKPAEPDLDVLLPEGFLDRTKGRGLVVKSWAPQRDVLAHDAVGCFVTHCGWNSVLESVMAGVPMLAWPLYAEQKMNVVFLEQEMRLAVALEGYDKELVEAEEVAKKVRWMMDSEGGRVLRERTLTAMRQANDALLEGGESGATLAGLVDAWVQA</sequence>
<dbReference type="EnsemblPlants" id="AVESA.00010b.r2.3CG0497920.1">
    <property type="protein sequence ID" value="AVESA.00010b.r2.3CG0497920.1.CDS"/>
    <property type="gene ID" value="AVESA.00010b.r2.3CG0497920"/>
</dbReference>
<reference evidence="1" key="2">
    <citation type="submission" date="2025-09" db="UniProtKB">
        <authorList>
            <consortium name="EnsemblPlants"/>
        </authorList>
    </citation>
    <scope>IDENTIFICATION</scope>
</reference>
<keyword evidence="2" id="KW-1185">Reference proteome</keyword>
<protein>
    <submittedName>
        <fullName evidence="1">Uncharacterized protein</fullName>
    </submittedName>
</protein>
<organism evidence="1 2">
    <name type="scientific">Avena sativa</name>
    <name type="common">Oat</name>
    <dbReference type="NCBI Taxonomy" id="4498"/>
    <lineage>
        <taxon>Eukaryota</taxon>
        <taxon>Viridiplantae</taxon>
        <taxon>Streptophyta</taxon>
        <taxon>Embryophyta</taxon>
        <taxon>Tracheophyta</taxon>
        <taxon>Spermatophyta</taxon>
        <taxon>Magnoliopsida</taxon>
        <taxon>Liliopsida</taxon>
        <taxon>Poales</taxon>
        <taxon>Poaceae</taxon>
        <taxon>BOP clade</taxon>
        <taxon>Pooideae</taxon>
        <taxon>Poodae</taxon>
        <taxon>Poeae</taxon>
        <taxon>Poeae Chloroplast Group 1 (Aveneae type)</taxon>
        <taxon>Aveninae</taxon>
        <taxon>Avena</taxon>
    </lineage>
</organism>
<dbReference type="Proteomes" id="UP001732700">
    <property type="component" value="Chromosome 3C"/>
</dbReference>
<evidence type="ECO:0000313" key="1">
    <source>
        <dbReference type="EnsemblPlants" id="AVESA.00010b.r2.3CG0497920.1.CDS"/>
    </source>
</evidence>
<proteinExistence type="predicted"/>
<name>A0ACD5VS87_AVESA</name>
<evidence type="ECO:0000313" key="2">
    <source>
        <dbReference type="Proteomes" id="UP001732700"/>
    </source>
</evidence>
<accession>A0ACD5VS87</accession>
<reference evidence="1" key="1">
    <citation type="submission" date="2021-05" db="EMBL/GenBank/DDBJ databases">
        <authorList>
            <person name="Scholz U."/>
            <person name="Mascher M."/>
            <person name="Fiebig A."/>
        </authorList>
    </citation>
    <scope>NUCLEOTIDE SEQUENCE [LARGE SCALE GENOMIC DNA]</scope>
</reference>